<name>A0AAU1I4E8_9ACTN</name>
<gene>
    <name evidence="1" type="ORF">OG477_26940</name>
</gene>
<sequence length="169" mass="17316">MARAEAHAARDRLRHLRTRFAAEQAAGRARQAAEGGFPGKERAAVTRRLEAARDEAAAAVAAVQRAAAEALAKVAAYDSVVRAAAAGLKGRGLSADGGQELGGTAGGVVHLSGVVWRPADGGALLGAVMQSAVAARDARHPLAQLRWGQLGGLAEKTARDELLSKAAER</sequence>
<organism evidence="1">
    <name type="scientific">Streptomyces sp. NBC_00180</name>
    <dbReference type="NCBI Taxonomy" id="2903632"/>
    <lineage>
        <taxon>Bacteria</taxon>
        <taxon>Bacillati</taxon>
        <taxon>Actinomycetota</taxon>
        <taxon>Actinomycetes</taxon>
        <taxon>Kitasatosporales</taxon>
        <taxon>Streptomycetaceae</taxon>
        <taxon>Streptomyces</taxon>
    </lineage>
</organism>
<dbReference type="EMBL" id="CP108140">
    <property type="protein sequence ID" value="WTP88762.1"/>
    <property type="molecule type" value="Genomic_DNA"/>
</dbReference>
<evidence type="ECO:0000313" key="1">
    <source>
        <dbReference type="EMBL" id="WTP88762.1"/>
    </source>
</evidence>
<dbReference type="AlphaFoldDB" id="A0AAU1I4E8"/>
<protein>
    <submittedName>
        <fullName evidence="1">Uncharacterized protein</fullName>
    </submittedName>
</protein>
<accession>A0AAU1I4E8</accession>
<reference evidence="1" key="1">
    <citation type="submission" date="2022-10" db="EMBL/GenBank/DDBJ databases">
        <title>The complete genomes of actinobacterial strains from the NBC collection.</title>
        <authorList>
            <person name="Joergensen T.S."/>
            <person name="Alvarez Arevalo M."/>
            <person name="Sterndorff E.B."/>
            <person name="Faurdal D."/>
            <person name="Vuksanovic O."/>
            <person name="Mourched A.-S."/>
            <person name="Charusanti P."/>
            <person name="Shaw S."/>
            <person name="Blin K."/>
            <person name="Weber T."/>
        </authorList>
    </citation>
    <scope>NUCLEOTIDE SEQUENCE</scope>
    <source>
        <strain evidence="1">NBC 00180</strain>
    </source>
</reference>
<proteinExistence type="predicted"/>